<dbReference type="Proteomes" id="UP000485058">
    <property type="component" value="Unassembled WGS sequence"/>
</dbReference>
<dbReference type="AlphaFoldDB" id="A0A6A0A2F1"/>
<keyword evidence="3" id="KW-1185">Reference proteome</keyword>
<comment type="caution">
    <text evidence="2">The sequence shown here is derived from an EMBL/GenBank/DDBJ whole genome shotgun (WGS) entry which is preliminary data.</text>
</comment>
<gene>
    <name evidence="2" type="ORF">HaLaN_24074</name>
</gene>
<evidence type="ECO:0000256" key="1">
    <source>
        <dbReference type="SAM" id="MobiDB-lite"/>
    </source>
</evidence>
<evidence type="ECO:0000313" key="3">
    <source>
        <dbReference type="Proteomes" id="UP000485058"/>
    </source>
</evidence>
<feature type="compositionally biased region" description="Low complexity" evidence="1">
    <location>
        <begin position="22"/>
        <end position="42"/>
    </location>
</feature>
<sequence>MWLTPLKPSAVRLLGRPPPLGRSRAAGNALAPAAAPKANSGATHNGVAKRASAARLAWGKIA</sequence>
<proteinExistence type="predicted"/>
<dbReference type="EMBL" id="BLLF01002988">
    <property type="protein sequence ID" value="GFH26004.1"/>
    <property type="molecule type" value="Genomic_DNA"/>
</dbReference>
<evidence type="ECO:0000313" key="2">
    <source>
        <dbReference type="EMBL" id="GFH26004.1"/>
    </source>
</evidence>
<accession>A0A6A0A2F1</accession>
<reference evidence="2 3" key="1">
    <citation type="submission" date="2020-02" db="EMBL/GenBank/DDBJ databases">
        <title>Draft genome sequence of Haematococcus lacustris strain NIES-144.</title>
        <authorList>
            <person name="Morimoto D."/>
            <person name="Nakagawa S."/>
            <person name="Yoshida T."/>
            <person name="Sawayama S."/>
        </authorList>
    </citation>
    <scope>NUCLEOTIDE SEQUENCE [LARGE SCALE GENOMIC DNA]</scope>
    <source>
        <strain evidence="2 3">NIES-144</strain>
    </source>
</reference>
<organism evidence="2 3">
    <name type="scientific">Haematococcus lacustris</name>
    <name type="common">Green alga</name>
    <name type="synonym">Haematococcus pluvialis</name>
    <dbReference type="NCBI Taxonomy" id="44745"/>
    <lineage>
        <taxon>Eukaryota</taxon>
        <taxon>Viridiplantae</taxon>
        <taxon>Chlorophyta</taxon>
        <taxon>core chlorophytes</taxon>
        <taxon>Chlorophyceae</taxon>
        <taxon>CS clade</taxon>
        <taxon>Chlamydomonadales</taxon>
        <taxon>Haematococcaceae</taxon>
        <taxon>Haematococcus</taxon>
    </lineage>
</organism>
<name>A0A6A0A2F1_HAELA</name>
<protein>
    <submittedName>
        <fullName evidence="2">Uncharacterized protein</fullName>
    </submittedName>
</protein>
<feature type="region of interest" description="Disordered" evidence="1">
    <location>
        <begin position="12"/>
        <end position="46"/>
    </location>
</feature>